<keyword evidence="2" id="KW-0539">Nucleus</keyword>
<sequence>MSKPTESPAPNDSLASVPVPRYISSPPPYHGGGTACELASASLPLSSSGGGVRPRQAPLHPTSAPSSMSGMSNMSGMSGMLLAGSRYQQEQHHRRQQHNETKRAYRQRRKDPSCDACRERKVKCDATETKSCSECANRQVKCQFTKETNRRMSSIKQVQDLERQLEQLRRDNGSLRRMLRGHGLLPEREGDGPALTEADVAMADDNSDILDMDLDTDMHGNVAQPPHDMLYQQLPLLPIPDLGSHPRRRYRRPPSITQPYPPPNSSSPAFSSASPQQPLIHLARVRASLYTAARGLWTPPAACRHSSLLTSKTSSPQQPRRTQQPTDTTTPLPELPPRNVAETLLQAYHGSVHAMLPMINWPSFLRQVDELYQTQSSPEQQGSRSFAPLFFAVAAAGGLFCTYFADSPSPTSRAVHLAEAARSLLDPWTMTTESSGHPSGNHDDIRTILLLAVFLNESNLKAPAHSWLGRAVQLAYGMDLHVESGSQGVAAELRRRLWWALYILDRSLALDLGNRPMLIHDDDCDVALPSDGGEPGMQPRSMLTILGVVRAYPSLSKLLSAAAASSGQPPAKQPPYPLQDAPTQYPAYSSSGRPWSSSSLMSVLSSSPSPSVTMQAGVSGPAAAYPAATSVTTHATAPAGYTSETGTGIPPIHLATFDRHFASCLRAFGPAYDPTSHSSESHSPLSVRQLNPIIHVLHARLVLHRANLAPYAANIRFPRHQKDQQIRVTAVEQCTHVALETYTLARRAGLGSVLEESAGSSQLANASGATALLIFHLMRCTLFLLLTGHTEMAAVLVRALAAMSVVHREVATPCGRFLAYYTSVLAYKRAEYAASLARSSPPQLQQQRPTTILQGASGSPPQTLYDALIRDEELLVYVSTDMQSSPESAWVWDAEVVAADSATTDPSPDFIPTSAPSSSPSHDNALTNLESRMGLTEEERRDWGGWDQLETRVRSLVTQSGGPARSATTPNLAAAMSPAAKSTGAPLVYSAETKSAVSRYTYQPIQHLPPLLPGPSPTQRHRQIQPSPFAAHYQPLREQHQQSDANFSHESLQRPGHSISNSNRTDSSAAPRRVGSPALGVGIKSKNEERIRIANII</sequence>
<feature type="compositionally biased region" description="Basic and acidic residues" evidence="4">
    <location>
        <begin position="110"/>
        <end position="120"/>
    </location>
</feature>
<feature type="region of interest" description="Disordered" evidence="4">
    <location>
        <begin position="238"/>
        <end position="275"/>
    </location>
</feature>
<reference evidence="6 7" key="1">
    <citation type="submission" date="2024-01" db="EMBL/GenBank/DDBJ databases">
        <authorList>
            <person name="Allen C."/>
            <person name="Tagirdzhanova G."/>
        </authorList>
    </citation>
    <scope>NUCLEOTIDE SEQUENCE [LARGE SCALE GENOMIC DNA]</scope>
    <source>
        <strain evidence="6 7">CBS 119000</strain>
    </source>
</reference>
<feature type="region of interest" description="Disordered" evidence="4">
    <location>
        <begin position="1"/>
        <end position="72"/>
    </location>
</feature>
<feature type="compositionally biased region" description="Low complexity" evidence="4">
    <location>
        <begin position="38"/>
        <end position="47"/>
    </location>
</feature>
<name>A0ABP0DWJ3_9PEZI</name>
<feature type="domain" description="Zn(2)-C6 fungal-type" evidence="5">
    <location>
        <begin position="113"/>
        <end position="144"/>
    </location>
</feature>
<comment type="caution">
    <text evidence="6">The sequence shown here is derived from an EMBL/GenBank/DDBJ whole genome shotgun (WGS) entry which is preliminary data.</text>
</comment>
<dbReference type="PANTHER" id="PTHR46910">
    <property type="entry name" value="TRANSCRIPTION FACTOR PDR1"/>
    <property type="match status" value="1"/>
</dbReference>
<dbReference type="InterPro" id="IPR001138">
    <property type="entry name" value="Zn2Cys6_DnaBD"/>
</dbReference>
<feature type="region of interest" description="Disordered" evidence="4">
    <location>
        <begin position="85"/>
        <end position="120"/>
    </location>
</feature>
<organism evidence="6 7">
    <name type="scientific">Sporothrix epigloea</name>
    <dbReference type="NCBI Taxonomy" id="1892477"/>
    <lineage>
        <taxon>Eukaryota</taxon>
        <taxon>Fungi</taxon>
        <taxon>Dikarya</taxon>
        <taxon>Ascomycota</taxon>
        <taxon>Pezizomycotina</taxon>
        <taxon>Sordariomycetes</taxon>
        <taxon>Sordariomycetidae</taxon>
        <taxon>Ophiostomatales</taxon>
        <taxon>Ophiostomataceae</taxon>
        <taxon>Sporothrix</taxon>
    </lineage>
</organism>
<evidence type="ECO:0000256" key="3">
    <source>
        <dbReference type="SAM" id="Coils"/>
    </source>
</evidence>
<dbReference type="Gene3D" id="4.10.240.10">
    <property type="entry name" value="Zn(2)-C6 fungal-type DNA-binding domain"/>
    <property type="match status" value="1"/>
</dbReference>
<dbReference type="PROSITE" id="PS50048">
    <property type="entry name" value="ZN2_CY6_FUNGAL_2"/>
    <property type="match status" value="1"/>
</dbReference>
<feature type="region of interest" description="Disordered" evidence="4">
    <location>
        <begin position="957"/>
        <end position="984"/>
    </location>
</feature>
<dbReference type="CDD" id="cd00067">
    <property type="entry name" value="GAL4"/>
    <property type="match status" value="1"/>
</dbReference>
<feature type="compositionally biased region" description="Polar residues" evidence="4">
    <location>
        <begin position="957"/>
        <end position="971"/>
    </location>
</feature>
<feature type="compositionally biased region" description="Polar residues" evidence="4">
    <location>
        <begin position="1058"/>
        <end position="1068"/>
    </location>
</feature>
<feature type="compositionally biased region" description="Low complexity" evidence="4">
    <location>
        <begin position="313"/>
        <end position="332"/>
    </location>
</feature>
<feature type="region of interest" description="Disordered" evidence="4">
    <location>
        <begin position="565"/>
        <end position="590"/>
    </location>
</feature>
<proteinExistence type="predicted"/>
<evidence type="ECO:0000256" key="2">
    <source>
        <dbReference type="ARBA" id="ARBA00023242"/>
    </source>
</evidence>
<dbReference type="SMART" id="SM00906">
    <property type="entry name" value="Fungal_trans"/>
    <property type="match status" value="1"/>
</dbReference>
<dbReference type="SMART" id="SM00066">
    <property type="entry name" value="GAL4"/>
    <property type="match status" value="1"/>
</dbReference>
<dbReference type="SUPFAM" id="SSF57701">
    <property type="entry name" value="Zn2/Cys6 DNA-binding domain"/>
    <property type="match status" value="1"/>
</dbReference>
<dbReference type="CDD" id="cd12148">
    <property type="entry name" value="fungal_TF_MHR"/>
    <property type="match status" value="1"/>
</dbReference>
<dbReference type="Pfam" id="PF00172">
    <property type="entry name" value="Zn_clus"/>
    <property type="match status" value="1"/>
</dbReference>
<feature type="coiled-coil region" evidence="3">
    <location>
        <begin position="151"/>
        <end position="178"/>
    </location>
</feature>
<feature type="compositionally biased region" description="Polar residues" evidence="4">
    <location>
        <begin position="1"/>
        <end position="14"/>
    </location>
</feature>
<gene>
    <name evidence="6" type="ORF">SEPCBS119000_005249</name>
</gene>
<feature type="region of interest" description="Disordered" evidence="4">
    <location>
        <begin position="308"/>
        <end position="336"/>
    </location>
</feature>
<dbReference type="Pfam" id="PF04082">
    <property type="entry name" value="Fungal_trans"/>
    <property type="match status" value="1"/>
</dbReference>
<keyword evidence="7" id="KW-1185">Reference proteome</keyword>
<dbReference type="InterPro" id="IPR036864">
    <property type="entry name" value="Zn2-C6_fun-type_DNA-bd_sf"/>
</dbReference>
<evidence type="ECO:0000313" key="7">
    <source>
        <dbReference type="Proteomes" id="UP001642502"/>
    </source>
</evidence>
<dbReference type="InterPro" id="IPR050987">
    <property type="entry name" value="AtrR-like"/>
</dbReference>
<accession>A0ABP0DWJ3</accession>
<feature type="compositionally biased region" description="Polar residues" evidence="4">
    <location>
        <begin position="914"/>
        <end position="926"/>
    </location>
</feature>
<dbReference type="PANTHER" id="PTHR46910:SF1">
    <property type="entry name" value="MISCELLANEOUS ZN(II)2CYS6 TRANSCRIPTION FACTOR (EUROFUNG)-RELATED"/>
    <property type="match status" value="1"/>
</dbReference>
<feature type="region of interest" description="Disordered" evidence="4">
    <location>
        <begin position="903"/>
        <end position="926"/>
    </location>
</feature>
<feature type="compositionally biased region" description="Low complexity" evidence="4">
    <location>
        <begin position="63"/>
        <end position="72"/>
    </location>
</feature>
<dbReference type="Proteomes" id="UP001642502">
    <property type="component" value="Unassembled WGS sequence"/>
</dbReference>
<protein>
    <recommendedName>
        <fullName evidence="5">Zn(2)-C6 fungal-type domain-containing protein</fullName>
    </recommendedName>
</protein>
<dbReference type="InterPro" id="IPR007219">
    <property type="entry name" value="XnlR_reg_dom"/>
</dbReference>
<evidence type="ECO:0000256" key="1">
    <source>
        <dbReference type="ARBA" id="ARBA00022723"/>
    </source>
</evidence>
<keyword evidence="1" id="KW-0479">Metal-binding</keyword>
<evidence type="ECO:0000259" key="5">
    <source>
        <dbReference type="PROSITE" id="PS50048"/>
    </source>
</evidence>
<evidence type="ECO:0000313" key="6">
    <source>
        <dbReference type="EMBL" id="CAK7272675.1"/>
    </source>
</evidence>
<evidence type="ECO:0000256" key="4">
    <source>
        <dbReference type="SAM" id="MobiDB-lite"/>
    </source>
</evidence>
<feature type="compositionally biased region" description="Low complexity" evidence="4">
    <location>
        <begin position="266"/>
        <end position="275"/>
    </location>
</feature>
<feature type="region of interest" description="Disordered" evidence="4">
    <location>
        <begin position="1036"/>
        <end position="1081"/>
    </location>
</feature>
<dbReference type="PROSITE" id="PS00463">
    <property type="entry name" value="ZN2_CY6_FUNGAL_1"/>
    <property type="match status" value="1"/>
</dbReference>
<keyword evidence="3" id="KW-0175">Coiled coil</keyword>
<dbReference type="EMBL" id="CAWUON010000094">
    <property type="protein sequence ID" value="CAK7272675.1"/>
    <property type="molecule type" value="Genomic_DNA"/>
</dbReference>